<sequence>MDTKFTSMEVHATIHGKFFVKYESKARCQESLKTNRTSQHRSLTTFETHHSHLSSRSTFTRLHQKKEVTRLRWRPSRPAAVGIESGVETMDRACSLGTDRK</sequence>
<protein>
    <submittedName>
        <fullName evidence="1">Uncharacterized protein</fullName>
    </submittedName>
</protein>
<dbReference type="EMBL" id="CM003533">
    <property type="protein sequence ID" value="RCV32341.1"/>
    <property type="molecule type" value="Genomic_DNA"/>
</dbReference>
<reference evidence="1" key="1">
    <citation type="journal article" date="2012" name="Nat. Biotechnol.">
        <title>Reference genome sequence of the model plant Setaria.</title>
        <authorList>
            <person name="Bennetzen J.L."/>
            <person name="Schmutz J."/>
            <person name="Wang H."/>
            <person name="Percifield R."/>
            <person name="Hawkins J."/>
            <person name="Pontaroli A.C."/>
            <person name="Estep M."/>
            <person name="Feng L."/>
            <person name="Vaughn J.N."/>
            <person name="Grimwood J."/>
            <person name="Jenkins J."/>
            <person name="Barry K."/>
            <person name="Lindquist E."/>
            <person name="Hellsten U."/>
            <person name="Deshpande S."/>
            <person name="Wang X."/>
            <person name="Wu X."/>
            <person name="Mitros T."/>
            <person name="Triplett J."/>
            <person name="Yang X."/>
            <person name="Ye C.Y."/>
            <person name="Mauro-Herrera M."/>
            <person name="Wang L."/>
            <person name="Li P."/>
            <person name="Sharma M."/>
            <person name="Sharma R."/>
            <person name="Ronald P.C."/>
            <person name="Panaud O."/>
            <person name="Kellogg E.A."/>
            <person name="Brutnell T.P."/>
            <person name="Doust A.N."/>
            <person name="Tuskan G.A."/>
            <person name="Rokhsar D."/>
            <person name="Devos K.M."/>
        </authorList>
    </citation>
    <scope>NUCLEOTIDE SEQUENCE [LARGE SCALE GENOMIC DNA]</scope>
    <source>
        <strain evidence="1">Yugu1</strain>
    </source>
</reference>
<reference evidence="1" key="2">
    <citation type="submission" date="2015-07" db="EMBL/GenBank/DDBJ databases">
        <authorList>
            <person name="Noorani M."/>
        </authorList>
    </citation>
    <scope>NUCLEOTIDE SEQUENCE</scope>
    <source>
        <strain evidence="1">Yugu1</strain>
    </source>
</reference>
<accession>A0A368RQC4</accession>
<dbReference type="AlphaFoldDB" id="A0A368RQC4"/>
<name>A0A368RQC4_SETIT</name>
<organism evidence="1">
    <name type="scientific">Setaria italica</name>
    <name type="common">Foxtail millet</name>
    <name type="synonym">Panicum italicum</name>
    <dbReference type="NCBI Taxonomy" id="4555"/>
    <lineage>
        <taxon>Eukaryota</taxon>
        <taxon>Viridiplantae</taxon>
        <taxon>Streptophyta</taxon>
        <taxon>Embryophyta</taxon>
        <taxon>Tracheophyta</taxon>
        <taxon>Spermatophyta</taxon>
        <taxon>Magnoliopsida</taxon>
        <taxon>Liliopsida</taxon>
        <taxon>Poales</taxon>
        <taxon>Poaceae</taxon>
        <taxon>PACMAD clade</taxon>
        <taxon>Panicoideae</taxon>
        <taxon>Panicodae</taxon>
        <taxon>Paniceae</taxon>
        <taxon>Cenchrinae</taxon>
        <taxon>Setaria</taxon>
    </lineage>
</organism>
<gene>
    <name evidence="1" type="ORF">SETIT_6G251200v2</name>
</gene>
<evidence type="ECO:0000313" key="1">
    <source>
        <dbReference type="EMBL" id="RCV32341.1"/>
    </source>
</evidence>
<proteinExistence type="predicted"/>